<evidence type="ECO:0000313" key="2">
    <source>
        <dbReference type="EMBL" id="MBM9509890.1"/>
    </source>
</evidence>
<evidence type="ECO:0000259" key="1">
    <source>
        <dbReference type="Pfam" id="PF13472"/>
    </source>
</evidence>
<dbReference type="Pfam" id="PF13472">
    <property type="entry name" value="Lipase_GDSL_2"/>
    <property type="match status" value="1"/>
</dbReference>
<keyword evidence="2" id="KW-0378">Hydrolase</keyword>
<gene>
    <name evidence="2" type="ORF">ITX44_36125</name>
</gene>
<dbReference type="Gene3D" id="3.40.50.1110">
    <property type="entry name" value="SGNH hydrolase"/>
    <property type="match status" value="1"/>
</dbReference>
<keyword evidence="3" id="KW-1185">Reference proteome</keyword>
<dbReference type="InterPro" id="IPR051532">
    <property type="entry name" value="Ester_Hydrolysis_Enzymes"/>
</dbReference>
<comment type="caution">
    <text evidence="2">The sequence shown here is derived from an EMBL/GenBank/DDBJ whole genome shotgun (WGS) entry which is preliminary data.</text>
</comment>
<dbReference type="SUPFAM" id="SSF52266">
    <property type="entry name" value="SGNH hydrolase"/>
    <property type="match status" value="1"/>
</dbReference>
<dbReference type="InterPro" id="IPR036514">
    <property type="entry name" value="SGNH_hydro_sf"/>
</dbReference>
<feature type="domain" description="SGNH hydrolase-type esterase" evidence="1">
    <location>
        <begin position="15"/>
        <end position="198"/>
    </location>
</feature>
<dbReference type="InterPro" id="IPR013830">
    <property type="entry name" value="SGNH_hydro"/>
</dbReference>
<proteinExistence type="predicted"/>
<organism evidence="2 3">
    <name type="scientific">Actinacidiphila acididurans</name>
    <dbReference type="NCBI Taxonomy" id="2784346"/>
    <lineage>
        <taxon>Bacteria</taxon>
        <taxon>Bacillati</taxon>
        <taxon>Actinomycetota</taxon>
        <taxon>Actinomycetes</taxon>
        <taxon>Kitasatosporales</taxon>
        <taxon>Streptomycetaceae</taxon>
        <taxon>Actinacidiphila</taxon>
    </lineage>
</organism>
<dbReference type="GO" id="GO:0016787">
    <property type="term" value="F:hydrolase activity"/>
    <property type="evidence" value="ECO:0007669"/>
    <property type="project" value="UniProtKB-KW"/>
</dbReference>
<protein>
    <submittedName>
        <fullName evidence="2">SGNH/GDSL hydrolase family protein</fullName>
    </submittedName>
</protein>
<dbReference type="PANTHER" id="PTHR30383:SF5">
    <property type="entry name" value="SGNH HYDROLASE-TYPE ESTERASE DOMAIN-CONTAINING PROTEIN"/>
    <property type="match status" value="1"/>
</dbReference>
<accession>A0ABS2U2S8</accession>
<dbReference type="EMBL" id="JADKYB010000029">
    <property type="protein sequence ID" value="MBM9509890.1"/>
    <property type="molecule type" value="Genomic_DNA"/>
</dbReference>
<dbReference type="PANTHER" id="PTHR30383">
    <property type="entry name" value="THIOESTERASE 1/PROTEASE 1/LYSOPHOSPHOLIPASE L1"/>
    <property type="match status" value="1"/>
</dbReference>
<reference evidence="2 3" key="1">
    <citation type="submission" date="2021-01" db="EMBL/GenBank/DDBJ databases">
        <title>Streptomyces acididurans sp. nov., isolated from a peat swamp forest soil.</title>
        <authorList>
            <person name="Chantavorakit T."/>
            <person name="Duangmal K."/>
        </authorList>
    </citation>
    <scope>NUCLEOTIDE SEQUENCE [LARGE SCALE GENOMIC DNA]</scope>
    <source>
        <strain evidence="2 3">KK5PA1</strain>
    </source>
</reference>
<dbReference type="RefSeq" id="WP_205363422.1">
    <property type="nucleotide sequence ID" value="NZ_JADKYB010000029.1"/>
</dbReference>
<name>A0ABS2U2S8_9ACTN</name>
<dbReference type="Proteomes" id="UP000749040">
    <property type="component" value="Unassembled WGS sequence"/>
</dbReference>
<dbReference type="CDD" id="cd01834">
    <property type="entry name" value="SGNH_hydrolase_like_2"/>
    <property type="match status" value="1"/>
</dbReference>
<evidence type="ECO:0000313" key="3">
    <source>
        <dbReference type="Proteomes" id="UP000749040"/>
    </source>
</evidence>
<sequence>MTLILPARSTLLFQGDSVTDGERLADPEGLGIGYVRAVTELLRAAHPDAHPTVLNRGVNGHRVADLRARWDSDAVALRPDLVSIMIGVNDTWRRYDSGLVTTAEAYEKDYRHMLARLRDETTARIVLVEPFLVPVTEEQWSWRADLDPRIQVVRRLAAEFGAQLLAADGLMNQAARTAGAPELIAFDGIHPTALGHQVLAEAWTALVTLA</sequence>